<feature type="compositionally biased region" description="Polar residues" evidence="8">
    <location>
        <begin position="256"/>
        <end position="277"/>
    </location>
</feature>
<evidence type="ECO:0000256" key="2">
    <source>
        <dbReference type="ARBA" id="ARBA00022475"/>
    </source>
</evidence>
<evidence type="ECO:0000256" key="7">
    <source>
        <dbReference type="ARBA" id="ARBA00023180"/>
    </source>
</evidence>
<dbReference type="FunFam" id="1.20.58.1040:FF:000001">
    <property type="entry name" value="Glucan endo-1,3-beta-glucosidase 4"/>
    <property type="match status" value="1"/>
</dbReference>
<keyword evidence="12" id="KW-1185">Reference proteome</keyword>
<evidence type="ECO:0000259" key="10">
    <source>
        <dbReference type="SMART" id="SM00768"/>
    </source>
</evidence>
<evidence type="ECO:0000256" key="4">
    <source>
        <dbReference type="ARBA" id="ARBA00022729"/>
    </source>
</evidence>
<evidence type="ECO:0000256" key="3">
    <source>
        <dbReference type="ARBA" id="ARBA00022622"/>
    </source>
</evidence>
<comment type="subcellular location">
    <subcellularLocation>
        <location evidence="1">Cell membrane</location>
        <topology evidence="1">Lipid-anchor</topology>
        <topology evidence="1">GPI-anchor</topology>
    </subcellularLocation>
</comment>
<evidence type="ECO:0000256" key="1">
    <source>
        <dbReference type="ARBA" id="ARBA00004609"/>
    </source>
</evidence>
<dbReference type="AlphaFoldDB" id="A0AAD8S9Y7"/>
<evidence type="ECO:0000313" key="12">
    <source>
        <dbReference type="Proteomes" id="UP001231189"/>
    </source>
</evidence>
<keyword evidence="4 9" id="KW-0732">Signal</keyword>
<keyword evidence="6" id="KW-1015">Disulfide bond</keyword>
<evidence type="ECO:0000313" key="11">
    <source>
        <dbReference type="EMBL" id="KAK1647546.1"/>
    </source>
</evidence>
<dbReference type="Proteomes" id="UP001231189">
    <property type="component" value="Unassembled WGS sequence"/>
</dbReference>
<dbReference type="InterPro" id="IPR044788">
    <property type="entry name" value="X8_dom_prot"/>
</dbReference>
<feature type="region of interest" description="Disordered" evidence="8">
    <location>
        <begin position="254"/>
        <end position="287"/>
    </location>
</feature>
<dbReference type="PANTHER" id="PTHR31044">
    <property type="entry name" value="BETA-1,3 GLUCANASE"/>
    <property type="match status" value="1"/>
</dbReference>
<evidence type="ECO:0000256" key="9">
    <source>
        <dbReference type="SAM" id="SignalP"/>
    </source>
</evidence>
<keyword evidence="7" id="KW-0325">Glycoprotein</keyword>
<feature type="chain" id="PRO_5041994852" description="X8 domain-containing protein" evidence="9">
    <location>
        <begin position="27"/>
        <end position="339"/>
    </location>
</feature>
<reference evidence="11" key="1">
    <citation type="submission" date="2023-07" db="EMBL/GenBank/DDBJ databases">
        <title>A chromosome-level genome assembly of Lolium multiflorum.</title>
        <authorList>
            <person name="Chen Y."/>
            <person name="Copetti D."/>
            <person name="Kolliker R."/>
            <person name="Studer B."/>
        </authorList>
    </citation>
    <scope>NUCLEOTIDE SEQUENCE</scope>
    <source>
        <strain evidence="11">02402/16</strain>
        <tissue evidence="11">Leaf</tissue>
    </source>
</reference>
<dbReference type="GO" id="GO:0098552">
    <property type="term" value="C:side of membrane"/>
    <property type="evidence" value="ECO:0007669"/>
    <property type="project" value="UniProtKB-KW"/>
</dbReference>
<evidence type="ECO:0000256" key="5">
    <source>
        <dbReference type="ARBA" id="ARBA00023136"/>
    </source>
</evidence>
<gene>
    <name evidence="11" type="ORF">QYE76_065351</name>
</gene>
<dbReference type="EMBL" id="JAUUTY010000004">
    <property type="protein sequence ID" value="KAK1647546.1"/>
    <property type="molecule type" value="Genomic_DNA"/>
</dbReference>
<keyword evidence="3" id="KW-0449">Lipoprotein</keyword>
<accession>A0AAD8S9Y7</accession>
<dbReference type="GO" id="GO:0005886">
    <property type="term" value="C:plasma membrane"/>
    <property type="evidence" value="ECO:0007669"/>
    <property type="project" value="UniProtKB-SubCell"/>
</dbReference>
<dbReference type="InterPro" id="IPR012946">
    <property type="entry name" value="X8"/>
</dbReference>
<dbReference type="Gene3D" id="1.20.58.1040">
    <property type="match status" value="1"/>
</dbReference>
<keyword evidence="3" id="KW-0336">GPI-anchor</keyword>
<sequence>MVVRFRLLLLLLACSLLFLELPSASATVSGKPTVHDDLDPAQVTNPAMPITVPSTNPAPTIITVPSTNPTIPIPSLNPLPTPIPVPSTDPTTTLPLPTPSTSAPAAPAVTNPVTTPSTFPPSAPFTNPAANPMVPTIGSTPPTVPVTTPVTAPAASGQQSWCVAKAGSAEAALQDALDYACGIGGADCSPIQPSGSCYYPNTLEAHASYAFNSYYQKNPAPTSCNFGGAAMLANANPSSGTCVLASSMSSPTSSTAGYNPGSTAPTTPSTNPVTGASGSDPGASVLNASGSGISGSSDFGPGFQGEGNNGNSWRSILPSGWSWAGLFSMLALPYVGGLF</sequence>
<feature type="domain" description="X8" evidence="10">
    <location>
        <begin position="160"/>
        <end position="244"/>
    </location>
</feature>
<dbReference type="Pfam" id="PF07983">
    <property type="entry name" value="X8"/>
    <property type="match status" value="1"/>
</dbReference>
<comment type="caution">
    <text evidence="11">The sequence shown here is derived from an EMBL/GenBank/DDBJ whole genome shotgun (WGS) entry which is preliminary data.</text>
</comment>
<protein>
    <recommendedName>
        <fullName evidence="10">X8 domain-containing protein</fullName>
    </recommendedName>
</protein>
<evidence type="ECO:0000256" key="8">
    <source>
        <dbReference type="SAM" id="MobiDB-lite"/>
    </source>
</evidence>
<organism evidence="11 12">
    <name type="scientific">Lolium multiflorum</name>
    <name type="common">Italian ryegrass</name>
    <name type="synonym">Lolium perenne subsp. multiflorum</name>
    <dbReference type="NCBI Taxonomy" id="4521"/>
    <lineage>
        <taxon>Eukaryota</taxon>
        <taxon>Viridiplantae</taxon>
        <taxon>Streptophyta</taxon>
        <taxon>Embryophyta</taxon>
        <taxon>Tracheophyta</taxon>
        <taxon>Spermatophyta</taxon>
        <taxon>Magnoliopsida</taxon>
        <taxon>Liliopsida</taxon>
        <taxon>Poales</taxon>
        <taxon>Poaceae</taxon>
        <taxon>BOP clade</taxon>
        <taxon>Pooideae</taxon>
        <taxon>Poodae</taxon>
        <taxon>Poeae</taxon>
        <taxon>Poeae Chloroplast Group 2 (Poeae type)</taxon>
        <taxon>Loliodinae</taxon>
        <taxon>Loliinae</taxon>
        <taxon>Lolium</taxon>
    </lineage>
</organism>
<keyword evidence="2" id="KW-1003">Cell membrane</keyword>
<name>A0AAD8S9Y7_LOLMU</name>
<dbReference type="PANTHER" id="PTHR31044:SF120">
    <property type="entry name" value="CARBOHYDRATE-BINDING X8 DOMAIN SUPERFAMILY PROTEIN"/>
    <property type="match status" value="1"/>
</dbReference>
<proteinExistence type="predicted"/>
<keyword evidence="5" id="KW-0472">Membrane</keyword>
<feature type="signal peptide" evidence="9">
    <location>
        <begin position="1"/>
        <end position="26"/>
    </location>
</feature>
<dbReference type="SMART" id="SM00768">
    <property type="entry name" value="X8"/>
    <property type="match status" value="1"/>
</dbReference>
<dbReference type="GO" id="GO:0009506">
    <property type="term" value="C:plasmodesma"/>
    <property type="evidence" value="ECO:0007669"/>
    <property type="project" value="UniProtKB-ARBA"/>
</dbReference>
<evidence type="ECO:0000256" key="6">
    <source>
        <dbReference type="ARBA" id="ARBA00023157"/>
    </source>
</evidence>